<keyword evidence="3" id="KW-1185">Reference proteome</keyword>
<organism evidence="2 3">
    <name type="scientific">Sclerotinia borealis (strain F-4128)</name>
    <dbReference type="NCBI Taxonomy" id="1432307"/>
    <lineage>
        <taxon>Eukaryota</taxon>
        <taxon>Fungi</taxon>
        <taxon>Dikarya</taxon>
        <taxon>Ascomycota</taxon>
        <taxon>Pezizomycotina</taxon>
        <taxon>Leotiomycetes</taxon>
        <taxon>Helotiales</taxon>
        <taxon>Sclerotiniaceae</taxon>
        <taxon>Sclerotinia</taxon>
    </lineage>
</organism>
<evidence type="ECO:0000313" key="2">
    <source>
        <dbReference type="EMBL" id="ESZ92271.1"/>
    </source>
</evidence>
<evidence type="ECO:0000313" key="3">
    <source>
        <dbReference type="Proteomes" id="UP000019487"/>
    </source>
</evidence>
<evidence type="ECO:0000256" key="1">
    <source>
        <dbReference type="SAM" id="MobiDB-lite"/>
    </source>
</evidence>
<reference evidence="2 3" key="1">
    <citation type="journal article" date="2014" name="Genome Announc.">
        <title>Draft genome sequence of Sclerotinia borealis, a psychrophilic plant pathogenic fungus.</title>
        <authorList>
            <person name="Mardanov A.V."/>
            <person name="Beletsky A.V."/>
            <person name="Kadnikov V.V."/>
            <person name="Ignatov A.N."/>
            <person name="Ravin N.V."/>
        </authorList>
    </citation>
    <scope>NUCLEOTIDE SEQUENCE [LARGE SCALE GENOMIC DNA]</scope>
    <source>
        <strain evidence="3">F-4157</strain>
    </source>
</reference>
<dbReference type="HOGENOM" id="CLU_1767768_0_0_1"/>
<feature type="region of interest" description="Disordered" evidence="1">
    <location>
        <begin position="1"/>
        <end position="155"/>
    </location>
</feature>
<dbReference type="AlphaFoldDB" id="W9C8U4"/>
<feature type="compositionally biased region" description="Polar residues" evidence="1">
    <location>
        <begin position="1"/>
        <end position="10"/>
    </location>
</feature>
<accession>W9C8U4</accession>
<feature type="compositionally biased region" description="Polar residues" evidence="1">
    <location>
        <begin position="146"/>
        <end position="155"/>
    </location>
</feature>
<gene>
    <name evidence="2" type="ORF">SBOR_7341</name>
</gene>
<sequence>MSKSTISTSPYARIRHLTPNPRLHLRFRARSPSPSPTQPPPAYPLPPTLRPRSFSTTTHLRSNWAGRPPKENAGTDEPTEKHNVQHDQSQTSKKEKAKGTSDSAGLNGEAGLESKKGKEKVEEEFPAAAKLGPIIGMEDERGGTTGKTTGASVMS</sequence>
<feature type="compositionally biased region" description="Basic and acidic residues" evidence="1">
    <location>
        <begin position="112"/>
        <end position="123"/>
    </location>
</feature>
<proteinExistence type="predicted"/>
<dbReference type="EMBL" id="AYSA01000399">
    <property type="protein sequence ID" value="ESZ92271.1"/>
    <property type="molecule type" value="Genomic_DNA"/>
</dbReference>
<comment type="caution">
    <text evidence="2">The sequence shown here is derived from an EMBL/GenBank/DDBJ whole genome shotgun (WGS) entry which is preliminary data.</text>
</comment>
<dbReference type="Proteomes" id="UP000019487">
    <property type="component" value="Unassembled WGS sequence"/>
</dbReference>
<feature type="compositionally biased region" description="Pro residues" evidence="1">
    <location>
        <begin position="33"/>
        <end position="49"/>
    </location>
</feature>
<name>W9C8U4_SCLBF</name>
<protein>
    <submittedName>
        <fullName evidence="2">Uncharacterized protein</fullName>
    </submittedName>
</protein>
<dbReference type="OrthoDB" id="3945172at2759"/>